<dbReference type="InterPro" id="IPR036291">
    <property type="entry name" value="NAD(P)-bd_dom_sf"/>
</dbReference>
<comment type="caution">
    <text evidence="6">The sequence shown here is derived from an EMBL/GenBank/DDBJ whole genome shotgun (WGS) entry which is preliminary data.</text>
</comment>
<evidence type="ECO:0000313" key="7">
    <source>
        <dbReference type="Proteomes" id="UP000243579"/>
    </source>
</evidence>
<dbReference type="CDD" id="cd05266">
    <property type="entry name" value="SDR_a4"/>
    <property type="match status" value="1"/>
</dbReference>
<dbReference type="SUPFAM" id="SSF51735">
    <property type="entry name" value="NAD(P)-binding Rossmann-fold domains"/>
    <property type="match status" value="1"/>
</dbReference>
<evidence type="ECO:0000256" key="4">
    <source>
        <dbReference type="ARBA" id="ARBA00023239"/>
    </source>
</evidence>
<name>A0A1V9YEX1_ACHHY</name>
<proteinExistence type="inferred from homology"/>
<evidence type="ECO:0000313" key="6">
    <source>
        <dbReference type="EMBL" id="OQR84251.1"/>
    </source>
</evidence>
<keyword evidence="4" id="KW-0456">Lyase</keyword>
<keyword evidence="7" id="KW-1185">Reference proteome</keyword>
<keyword evidence="3" id="KW-0520">NAD</keyword>
<dbReference type="Proteomes" id="UP000243579">
    <property type="component" value="Unassembled WGS sequence"/>
</dbReference>
<dbReference type="GO" id="GO:0016829">
    <property type="term" value="F:lyase activity"/>
    <property type="evidence" value="ECO:0007669"/>
    <property type="project" value="UniProtKB-KW"/>
</dbReference>
<dbReference type="AlphaFoldDB" id="A0A1V9YEX1"/>
<keyword evidence="2" id="KW-0479">Metal-binding</keyword>
<evidence type="ECO:0000256" key="5">
    <source>
        <dbReference type="SAM" id="SignalP"/>
    </source>
</evidence>
<evidence type="ECO:0000256" key="3">
    <source>
        <dbReference type="ARBA" id="ARBA00023027"/>
    </source>
</evidence>
<organism evidence="6 7">
    <name type="scientific">Achlya hypogyna</name>
    <name type="common">Oomycete</name>
    <name type="synonym">Protoachlya hypogyna</name>
    <dbReference type="NCBI Taxonomy" id="1202772"/>
    <lineage>
        <taxon>Eukaryota</taxon>
        <taxon>Sar</taxon>
        <taxon>Stramenopiles</taxon>
        <taxon>Oomycota</taxon>
        <taxon>Saprolegniomycetes</taxon>
        <taxon>Saprolegniales</taxon>
        <taxon>Achlyaceae</taxon>
        <taxon>Achlya</taxon>
    </lineage>
</organism>
<dbReference type="Gene3D" id="3.40.50.720">
    <property type="entry name" value="NAD(P)-binding Rossmann-like Domain"/>
    <property type="match status" value="1"/>
</dbReference>
<dbReference type="OrthoDB" id="5824at2759"/>
<dbReference type="STRING" id="1202772.A0A1V9YEX1"/>
<evidence type="ECO:0000256" key="1">
    <source>
        <dbReference type="ARBA" id="ARBA00007637"/>
    </source>
</evidence>
<dbReference type="InterPro" id="IPR002762">
    <property type="entry name" value="CbiX-like"/>
</dbReference>
<accession>A0A1V9YEX1</accession>
<dbReference type="SUPFAM" id="SSF53800">
    <property type="entry name" value="Chelatase"/>
    <property type="match status" value="1"/>
</dbReference>
<dbReference type="Pfam" id="PF01903">
    <property type="entry name" value="CbiX"/>
    <property type="match status" value="1"/>
</dbReference>
<dbReference type="PANTHER" id="PTHR43574">
    <property type="entry name" value="EPIMERASE-RELATED"/>
    <property type="match status" value="1"/>
</dbReference>
<dbReference type="Gene3D" id="3.40.50.1400">
    <property type="match status" value="2"/>
</dbReference>
<dbReference type="GO" id="GO:0046872">
    <property type="term" value="F:metal ion binding"/>
    <property type="evidence" value="ECO:0007669"/>
    <property type="project" value="UniProtKB-KW"/>
</dbReference>
<evidence type="ECO:0000256" key="2">
    <source>
        <dbReference type="ARBA" id="ARBA00022723"/>
    </source>
</evidence>
<gene>
    <name evidence="6" type="ORF">ACHHYP_13667</name>
</gene>
<keyword evidence="5" id="KW-0732">Signal</keyword>
<reference evidence="6 7" key="1">
    <citation type="journal article" date="2014" name="Genome Biol. Evol.">
        <title>The secreted proteins of Achlya hypogyna and Thraustotheca clavata identify the ancestral oomycete secretome and reveal gene acquisitions by horizontal gene transfer.</title>
        <authorList>
            <person name="Misner I."/>
            <person name="Blouin N."/>
            <person name="Leonard G."/>
            <person name="Richards T.A."/>
            <person name="Lane C.E."/>
        </authorList>
    </citation>
    <scope>NUCLEOTIDE SEQUENCE [LARGE SCALE GENOMIC DNA]</scope>
    <source>
        <strain evidence="6 7">ATCC 48635</strain>
    </source>
</reference>
<feature type="chain" id="PRO_5010694277" evidence="5">
    <location>
        <begin position="27"/>
        <end position="595"/>
    </location>
</feature>
<protein>
    <submittedName>
        <fullName evidence="6">NAD-dependent epimerase/dehydratase</fullName>
    </submittedName>
</protein>
<dbReference type="EMBL" id="JNBR01001918">
    <property type="protein sequence ID" value="OQR84251.1"/>
    <property type="molecule type" value="Genomic_DNA"/>
</dbReference>
<feature type="signal peptide" evidence="5">
    <location>
        <begin position="1"/>
        <end position="26"/>
    </location>
</feature>
<comment type="similarity">
    <text evidence="1">Belongs to the NAD(P)-dependent epimerase/dehydratase family.</text>
</comment>
<sequence>MPPGSKKKPKLLVLGMGFTGLRVAMAFREKLGFSVCGTVRSAQTKLELIDRGMKQIYFLEDGVLEIDTFRLLEDVTHVLMCIPPQPPCGDDDSDKVLATLDTELKKLSSLQWVGYLSSTSVYGNSTGAALDETAPLRSTTARGQARTRVEQQWLTSGLPVHVFRCAGIYGPGRGSIAMVRKGLARRIDLPGKVFNRIHIDDVVNVLMQSVAKPSPGAIYNVCDDLPTSGNDATSFACELLGVPEPPLLSWAEAQTTMSEMAKSFYLENRLLSNAKLKTDLGVSLLYPTYREGFVAQVEEERVTPATRAAKTHVCFVVNKGSLQPEGVLALRDMCLNLSVRFNGCVRFIPASCILANGIPVAAINDTPAPLLEDAVDAVLDDPAHTTTEFVVLPVFIGNSDALTDFIPNVLSKVQARTGHSLRYAVGRCLVDISKPSDNGIAKILAEKVMRVCQLHATYAPSNVRVIVVDRGTTNHEVHLSRNLIRSQLAKLLGTSVADVVTASMERVDEPAYDFNEPLLANAFKTYQISSGLVVLALLFLTSGRHAVPGGDIEAVLADTKTSHPNLEIAVTDPIGSHPVLTNMLMDRYFESVKEW</sequence>